<organism evidence="3 4">
    <name type="scientific">Robbsia betulipollinis</name>
    <dbReference type="NCBI Taxonomy" id="2981849"/>
    <lineage>
        <taxon>Bacteria</taxon>
        <taxon>Pseudomonadati</taxon>
        <taxon>Pseudomonadota</taxon>
        <taxon>Betaproteobacteria</taxon>
        <taxon>Burkholderiales</taxon>
        <taxon>Burkholderiaceae</taxon>
        <taxon>Robbsia</taxon>
    </lineage>
</organism>
<dbReference type="Pfam" id="PF00561">
    <property type="entry name" value="Abhydrolase_1"/>
    <property type="match status" value="1"/>
</dbReference>
<reference evidence="3" key="1">
    <citation type="submission" date="2022-11" db="EMBL/GenBank/DDBJ databases">
        <title>Robbsia betulipollinis sp. nov., isolated from pollen of birch (Betula pendula).</title>
        <authorList>
            <person name="Shi H."/>
            <person name="Ambika Manirajan B."/>
            <person name="Ratering S."/>
            <person name="Geissler-Plaum R."/>
            <person name="Schnell S."/>
        </authorList>
    </citation>
    <scope>NUCLEOTIDE SEQUENCE</scope>
    <source>
        <strain evidence="3">Bb-Pol-6</strain>
    </source>
</reference>
<comment type="caution">
    <text evidence="3">The sequence shown here is derived from an EMBL/GenBank/DDBJ whole genome shotgun (WGS) entry which is preliminary data.</text>
</comment>
<dbReference type="GO" id="GO:0016787">
    <property type="term" value="F:hydrolase activity"/>
    <property type="evidence" value="ECO:0007669"/>
    <property type="project" value="UniProtKB-KW"/>
</dbReference>
<evidence type="ECO:0000256" key="1">
    <source>
        <dbReference type="SAM" id="Phobius"/>
    </source>
</evidence>
<sequence>MTERLQRPSRLPWIGAALVAGTALAGAAAWNRRQAERAERRAPASGRFVEVEGARLHYLEKGEGPAVVLLHGNGTQATDFVASGLFDLLARRHRVIAFDRPGFGYSSRPAGRVWTPSAQATILRAAFDVLDIDDAVVVGHSLGASVAMALAIESPEAVRALVLLGGYFYPTPRVETLFGLQALPLVGPVLNNTVVPLATRLLSRLMNRRMFSPHAVAPKFEALVPRGMRARPSQVGATAADGGMMVPAAFKMRRRYWEVMQPTTIFTGDADRVVDPGRQSMRLHREMAHSDLRILPRVGHMLHYAAGRKIAAVVAQYATPE</sequence>
<dbReference type="RefSeq" id="WP_267845008.1">
    <property type="nucleotide sequence ID" value="NZ_JAPMXC010000001.1"/>
</dbReference>
<dbReference type="EMBL" id="JAPMXC010000001">
    <property type="protein sequence ID" value="MCY0385873.1"/>
    <property type="molecule type" value="Genomic_DNA"/>
</dbReference>
<dbReference type="PRINTS" id="PR00111">
    <property type="entry name" value="ABHYDROLASE"/>
</dbReference>
<keyword evidence="1" id="KW-1133">Transmembrane helix</keyword>
<feature type="transmembrane region" description="Helical" evidence="1">
    <location>
        <begin position="12"/>
        <end position="31"/>
    </location>
</feature>
<dbReference type="SUPFAM" id="SSF53474">
    <property type="entry name" value="alpha/beta-Hydrolases"/>
    <property type="match status" value="1"/>
</dbReference>
<keyword evidence="1" id="KW-0472">Membrane</keyword>
<gene>
    <name evidence="3" type="ORF">OVY01_01180</name>
</gene>
<keyword evidence="3" id="KW-0378">Hydrolase</keyword>
<dbReference type="PANTHER" id="PTHR43689:SF8">
    <property type="entry name" value="ALPHA_BETA-HYDROLASES SUPERFAMILY PROTEIN"/>
    <property type="match status" value="1"/>
</dbReference>
<evidence type="ECO:0000313" key="3">
    <source>
        <dbReference type="EMBL" id="MCY0385873.1"/>
    </source>
</evidence>
<keyword evidence="4" id="KW-1185">Reference proteome</keyword>
<dbReference type="PRINTS" id="PR00412">
    <property type="entry name" value="EPOXHYDRLASE"/>
</dbReference>
<dbReference type="Gene3D" id="3.40.50.1820">
    <property type="entry name" value="alpha/beta hydrolase"/>
    <property type="match status" value="1"/>
</dbReference>
<dbReference type="InterPro" id="IPR000639">
    <property type="entry name" value="Epox_hydrolase-like"/>
</dbReference>
<keyword evidence="1" id="KW-0812">Transmembrane</keyword>
<name>A0ABT3ZH85_9BURK</name>
<dbReference type="InterPro" id="IPR000073">
    <property type="entry name" value="AB_hydrolase_1"/>
</dbReference>
<proteinExistence type="predicted"/>
<dbReference type="InterPro" id="IPR029058">
    <property type="entry name" value="AB_hydrolase_fold"/>
</dbReference>
<evidence type="ECO:0000313" key="4">
    <source>
        <dbReference type="Proteomes" id="UP001082899"/>
    </source>
</evidence>
<protein>
    <submittedName>
        <fullName evidence="3">Alpha/beta hydrolase</fullName>
    </submittedName>
</protein>
<feature type="domain" description="AB hydrolase-1" evidence="2">
    <location>
        <begin position="65"/>
        <end position="304"/>
    </location>
</feature>
<accession>A0ABT3ZH85</accession>
<dbReference type="PANTHER" id="PTHR43689">
    <property type="entry name" value="HYDROLASE"/>
    <property type="match status" value="1"/>
</dbReference>
<dbReference type="Proteomes" id="UP001082899">
    <property type="component" value="Unassembled WGS sequence"/>
</dbReference>
<evidence type="ECO:0000259" key="2">
    <source>
        <dbReference type="Pfam" id="PF00561"/>
    </source>
</evidence>